<gene>
    <name evidence="1" type="ORF">SAMN02745148_01201</name>
</gene>
<dbReference type="Proteomes" id="UP000184346">
    <property type="component" value="Unassembled WGS sequence"/>
</dbReference>
<name>A0A1M4WGY1_9GAMM</name>
<dbReference type="AlphaFoldDB" id="A0A1M4WGY1"/>
<dbReference type="EMBL" id="FQUJ01000004">
    <property type="protein sequence ID" value="SHE80437.1"/>
    <property type="molecule type" value="Genomic_DNA"/>
</dbReference>
<evidence type="ECO:0008006" key="3">
    <source>
        <dbReference type="Google" id="ProtNLM"/>
    </source>
</evidence>
<proteinExistence type="predicted"/>
<accession>A0A1M4WGY1</accession>
<sequence>MEYGEFVGEVVTTWLVERESRDRLMRLEADFIYRDPQGREWLAPKGRTVNGASIPSFLWGPVFGSPYLGNFRRASVVHDIAEEDRERSSRDVHRMFFYAMRCDDTEPWLAGVIYAAVRVFGEKWGTPQSVAMPPTQDNIAAFLEMVHSSEFTGKDALDDLDSLLEDFMGRRMER</sequence>
<dbReference type="RefSeq" id="WP_072820736.1">
    <property type="nucleotide sequence ID" value="NZ_FQUJ01000004.1"/>
</dbReference>
<dbReference type="Pfam" id="PF07087">
    <property type="entry name" value="DUF1353"/>
    <property type="match status" value="1"/>
</dbReference>
<keyword evidence="2" id="KW-1185">Reference proteome</keyword>
<evidence type="ECO:0000313" key="2">
    <source>
        <dbReference type="Proteomes" id="UP000184346"/>
    </source>
</evidence>
<dbReference type="STRING" id="1121942.SAMN02745148_01201"/>
<reference evidence="1 2" key="1">
    <citation type="submission" date="2016-11" db="EMBL/GenBank/DDBJ databases">
        <authorList>
            <person name="Jaros S."/>
            <person name="Januszkiewicz K."/>
            <person name="Wedrychowicz H."/>
        </authorList>
    </citation>
    <scope>NUCLEOTIDE SEQUENCE [LARGE SCALE GENOMIC DNA]</scope>
    <source>
        <strain evidence="1 2">DSM 19980</strain>
    </source>
</reference>
<protein>
    <recommendedName>
        <fullName evidence="3">DUF1353 domain-containing protein</fullName>
    </recommendedName>
</protein>
<dbReference type="OrthoDB" id="7168509at2"/>
<organism evidence="1 2">
    <name type="scientific">Modicisalibacter ilicicola DSM 19980</name>
    <dbReference type="NCBI Taxonomy" id="1121942"/>
    <lineage>
        <taxon>Bacteria</taxon>
        <taxon>Pseudomonadati</taxon>
        <taxon>Pseudomonadota</taxon>
        <taxon>Gammaproteobacteria</taxon>
        <taxon>Oceanospirillales</taxon>
        <taxon>Halomonadaceae</taxon>
        <taxon>Modicisalibacter</taxon>
    </lineage>
</organism>
<dbReference type="InterPro" id="IPR010767">
    <property type="entry name" value="Phage_CGC-2007_Cje0229"/>
</dbReference>
<evidence type="ECO:0000313" key="1">
    <source>
        <dbReference type="EMBL" id="SHE80437.1"/>
    </source>
</evidence>